<feature type="region of interest" description="Disordered" evidence="1">
    <location>
        <begin position="484"/>
        <end position="547"/>
    </location>
</feature>
<dbReference type="EMBL" id="JALLBG020000100">
    <property type="protein sequence ID" value="KAL3764912.1"/>
    <property type="molecule type" value="Genomic_DNA"/>
</dbReference>
<feature type="compositionally biased region" description="Basic and acidic residues" evidence="1">
    <location>
        <begin position="232"/>
        <end position="242"/>
    </location>
</feature>
<feature type="region of interest" description="Disordered" evidence="1">
    <location>
        <begin position="708"/>
        <end position="781"/>
    </location>
</feature>
<evidence type="ECO:0000313" key="2">
    <source>
        <dbReference type="EMBL" id="KAL3764912.1"/>
    </source>
</evidence>
<feature type="compositionally biased region" description="Polar residues" evidence="1">
    <location>
        <begin position="404"/>
        <end position="413"/>
    </location>
</feature>
<feature type="compositionally biased region" description="Polar residues" evidence="1">
    <location>
        <begin position="743"/>
        <end position="756"/>
    </location>
</feature>
<feature type="compositionally biased region" description="Low complexity" evidence="1">
    <location>
        <begin position="446"/>
        <end position="462"/>
    </location>
</feature>
<feature type="compositionally biased region" description="Low complexity" evidence="1">
    <location>
        <begin position="946"/>
        <end position="965"/>
    </location>
</feature>
<gene>
    <name evidence="2" type="ORF">ACHAWU_003772</name>
</gene>
<reference evidence="2 3" key="1">
    <citation type="submission" date="2024-10" db="EMBL/GenBank/DDBJ databases">
        <title>Updated reference genomes for cyclostephanoid diatoms.</title>
        <authorList>
            <person name="Roberts W.R."/>
            <person name="Alverson A.J."/>
        </authorList>
    </citation>
    <scope>NUCLEOTIDE SEQUENCE [LARGE SCALE GENOMIC DNA]</scope>
    <source>
        <strain evidence="2 3">AJA232-27</strain>
    </source>
</reference>
<feature type="region of interest" description="Disordered" evidence="1">
    <location>
        <begin position="797"/>
        <end position="839"/>
    </location>
</feature>
<feature type="region of interest" description="Disordered" evidence="1">
    <location>
        <begin position="905"/>
        <end position="970"/>
    </location>
</feature>
<feature type="compositionally biased region" description="Low complexity" evidence="1">
    <location>
        <begin position="393"/>
        <end position="403"/>
    </location>
</feature>
<organism evidence="2 3">
    <name type="scientific">Discostella pseudostelligera</name>
    <dbReference type="NCBI Taxonomy" id="259834"/>
    <lineage>
        <taxon>Eukaryota</taxon>
        <taxon>Sar</taxon>
        <taxon>Stramenopiles</taxon>
        <taxon>Ochrophyta</taxon>
        <taxon>Bacillariophyta</taxon>
        <taxon>Coscinodiscophyceae</taxon>
        <taxon>Thalassiosirophycidae</taxon>
        <taxon>Stephanodiscales</taxon>
        <taxon>Stephanodiscaceae</taxon>
        <taxon>Discostella</taxon>
    </lineage>
</organism>
<feature type="compositionally biased region" description="Polar residues" evidence="1">
    <location>
        <begin position="495"/>
        <end position="516"/>
    </location>
</feature>
<dbReference type="AlphaFoldDB" id="A0ABD3MN46"/>
<feature type="region of interest" description="Disordered" evidence="1">
    <location>
        <begin position="355"/>
        <end position="462"/>
    </location>
</feature>
<feature type="compositionally biased region" description="Basic and acidic residues" evidence="1">
    <location>
        <begin position="571"/>
        <end position="581"/>
    </location>
</feature>
<evidence type="ECO:0000313" key="3">
    <source>
        <dbReference type="Proteomes" id="UP001530293"/>
    </source>
</evidence>
<accession>A0ABD3MN46</accession>
<comment type="caution">
    <text evidence="2">The sequence shown here is derived from an EMBL/GenBank/DDBJ whole genome shotgun (WGS) entry which is preliminary data.</text>
</comment>
<name>A0ABD3MN46_9STRA</name>
<feature type="region of interest" description="Disordered" evidence="1">
    <location>
        <begin position="218"/>
        <end position="272"/>
    </location>
</feature>
<protein>
    <submittedName>
        <fullName evidence="2">Uncharacterized protein</fullName>
    </submittedName>
</protein>
<keyword evidence="3" id="KW-1185">Reference proteome</keyword>
<dbReference type="Proteomes" id="UP001530293">
    <property type="component" value="Unassembled WGS sequence"/>
</dbReference>
<feature type="region of interest" description="Disordered" evidence="1">
    <location>
        <begin position="101"/>
        <end position="188"/>
    </location>
</feature>
<feature type="compositionally biased region" description="Basic and acidic residues" evidence="1">
    <location>
        <begin position="600"/>
        <end position="612"/>
    </location>
</feature>
<feature type="region of interest" description="Disordered" evidence="1">
    <location>
        <begin position="571"/>
        <end position="612"/>
    </location>
</feature>
<feature type="compositionally biased region" description="Basic and acidic residues" evidence="1">
    <location>
        <begin position="728"/>
        <end position="737"/>
    </location>
</feature>
<evidence type="ECO:0000256" key="1">
    <source>
        <dbReference type="SAM" id="MobiDB-lite"/>
    </source>
</evidence>
<feature type="compositionally biased region" description="Polar residues" evidence="1">
    <location>
        <begin position="355"/>
        <end position="365"/>
    </location>
</feature>
<feature type="region of interest" description="Disordered" evidence="1">
    <location>
        <begin position="988"/>
        <end position="1025"/>
    </location>
</feature>
<sequence length="1025" mass="111481">MAATAAAAAAAAPGISPADLSIGQLVHIEARTWSFINKPGGTAKITHIHYDDATRVPRSVDVVYSLGGRETNLELTYVKMYVEISRNSRSRRQDVKMNVDTLGGQQQSQQQQEEEEEGPKRSEGKIGSDATIGKEKKKKSRMEMEGGGEVRSSISAEKKKHKRKALASIDRNQSQATTNISTTSRGGVQVENNIERASESTVVSKLTLFQQVGMPVERGGEKIDGEAAGNTDVKDEKDDDACTTKTKTHTTSQHESKKSKTKTADGLGGTEANGEWKLIQDGKITDYINTLQKGQRTSYWWSDEDGWLKGNISKGLKRVVTTSTIKWTITVAFDNGDKHTLSFHPHDKRWKIFKANNTESSSTSKAVKDDPRKKKSTKQHPASKESTKKAEKSVASSKAYKSVGQKSVASATTAKAVDEKRGVGKETCASNKKSKAVDKDKQAARTSSSNSSKSKSSSTSLSFGLQMQTQKVHEVSATAQNAVAFKPVCSETPESRFSTESYGSSLQPPNTLTSGDTENKPRQIKSKSSSSKHGIQPIGSSGKGTVHDVATKAKGGERDGDDTVHNDAIIDRIVQDDDGKEVSTNNDDSDKSTTKRKAHTSIDRDHSRARESKKLKVVTDEKLDDTNTDGEWSLIQDGKISDYINTLQKGQRISYWWSDEDGWLKGNISKGLKRVVTTSTIKWTITVAFDNGDKHTLSFHPHDKRWKVLKPNNTETSSSTTSLVEEGDQGKKKEKSLSMKHQPASTKKSAKNESVASTKTKKTSSLATDKPKKVEMSVPSTKAKKLSTLATEGLKKSCAVKQPAPAETSKSVREESVVDSEATTKKTKTNRTMVGEDKESVISLENSSLSNFFSTSNSKGHNQQSLSFGFQLQSKVQEVASKMHAFNNSVKADSAATVDKCLSTERVSHSSSLPPETLSSVNAKKKHAQCAARDVTSKTSHSSAQSKLNSVSTKTSKSSIQSSTSLPASGQTVLQTLYRKECGKANEFVDYMTAPTKTNSKRERVAPSSPGSEDEHGLVLILDQE</sequence>
<proteinExistence type="predicted"/>
<feature type="compositionally biased region" description="Polar residues" evidence="1">
    <location>
        <begin position="909"/>
        <end position="922"/>
    </location>
</feature>
<feature type="compositionally biased region" description="Polar residues" evidence="1">
    <location>
        <begin position="170"/>
        <end position="188"/>
    </location>
</feature>
<feature type="compositionally biased region" description="Basic and acidic residues" evidence="1">
    <location>
        <begin position="382"/>
        <end position="392"/>
    </location>
</feature>